<gene>
    <name evidence="1" type="ORF">E2C01_101646</name>
</gene>
<protein>
    <submittedName>
        <fullName evidence="1">Uncharacterized protein</fullName>
    </submittedName>
</protein>
<comment type="caution">
    <text evidence="1">The sequence shown here is derived from an EMBL/GenBank/DDBJ whole genome shotgun (WGS) entry which is preliminary data.</text>
</comment>
<dbReference type="AlphaFoldDB" id="A0A5B7KG89"/>
<evidence type="ECO:0000313" key="2">
    <source>
        <dbReference type="Proteomes" id="UP000324222"/>
    </source>
</evidence>
<evidence type="ECO:0000313" key="1">
    <source>
        <dbReference type="EMBL" id="MPD05876.1"/>
    </source>
</evidence>
<keyword evidence="2" id="KW-1185">Reference proteome</keyword>
<accession>A0A5B7KG89</accession>
<proteinExistence type="predicted"/>
<dbReference type="EMBL" id="VSRR010148160">
    <property type="protein sequence ID" value="MPD05876.1"/>
    <property type="molecule type" value="Genomic_DNA"/>
</dbReference>
<name>A0A5B7KG89_PORTR</name>
<reference evidence="1 2" key="1">
    <citation type="submission" date="2019-05" db="EMBL/GenBank/DDBJ databases">
        <title>Another draft genome of Portunus trituberculatus and its Hox gene families provides insights of decapod evolution.</title>
        <authorList>
            <person name="Jeong J.-H."/>
            <person name="Song I."/>
            <person name="Kim S."/>
            <person name="Choi T."/>
            <person name="Kim D."/>
            <person name="Ryu S."/>
            <person name="Kim W."/>
        </authorList>
    </citation>
    <scope>NUCLEOTIDE SEQUENCE [LARGE SCALE GENOMIC DNA]</scope>
    <source>
        <tissue evidence="1">Muscle</tissue>
    </source>
</reference>
<organism evidence="1 2">
    <name type="scientific">Portunus trituberculatus</name>
    <name type="common">Swimming crab</name>
    <name type="synonym">Neptunus trituberculatus</name>
    <dbReference type="NCBI Taxonomy" id="210409"/>
    <lineage>
        <taxon>Eukaryota</taxon>
        <taxon>Metazoa</taxon>
        <taxon>Ecdysozoa</taxon>
        <taxon>Arthropoda</taxon>
        <taxon>Crustacea</taxon>
        <taxon>Multicrustacea</taxon>
        <taxon>Malacostraca</taxon>
        <taxon>Eumalacostraca</taxon>
        <taxon>Eucarida</taxon>
        <taxon>Decapoda</taxon>
        <taxon>Pleocyemata</taxon>
        <taxon>Brachyura</taxon>
        <taxon>Eubrachyura</taxon>
        <taxon>Portunoidea</taxon>
        <taxon>Portunidae</taxon>
        <taxon>Portuninae</taxon>
        <taxon>Portunus</taxon>
    </lineage>
</organism>
<dbReference type="Proteomes" id="UP000324222">
    <property type="component" value="Unassembled WGS sequence"/>
</dbReference>
<sequence length="28" mass="3169">MTSPRSRAACRTMCLKVSSTQKRFVLLP</sequence>